<dbReference type="PROSITE" id="PS51077">
    <property type="entry name" value="HTH_ICLR"/>
    <property type="match status" value="1"/>
</dbReference>
<evidence type="ECO:0000259" key="4">
    <source>
        <dbReference type="PROSITE" id="PS51077"/>
    </source>
</evidence>
<name>A0ABU0J4P2_9HYPH</name>
<dbReference type="InterPro" id="IPR050707">
    <property type="entry name" value="HTH_MetabolicPath_Reg"/>
</dbReference>
<dbReference type="InterPro" id="IPR036388">
    <property type="entry name" value="WH-like_DNA-bd_sf"/>
</dbReference>
<dbReference type="Gene3D" id="3.30.450.40">
    <property type="match status" value="1"/>
</dbReference>
<dbReference type="SMART" id="SM00346">
    <property type="entry name" value="HTH_ICLR"/>
    <property type="match status" value="1"/>
</dbReference>
<dbReference type="InterPro" id="IPR036390">
    <property type="entry name" value="WH_DNA-bd_sf"/>
</dbReference>
<dbReference type="InterPro" id="IPR005471">
    <property type="entry name" value="Tscrpt_reg_IclR_N"/>
</dbReference>
<dbReference type="InterPro" id="IPR029016">
    <property type="entry name" value="GAF-like_dom_sf"/>
</dbReference>
<keyword evidence="1" id="KW-0805">Transcription regulation</keyword>
<sequence>MSKTVQEKEPGSAPLRRAATILDAVAAAREGVPLQHICDAVGLPVSTTHRLLQSLLAIGYLAFDAERKRYRIGSRLVRLVHISQDTATIKMQADPLLTALANRFRQTAFLTQLVGEELELVTYALPDEPLGSAIYPGGRFPIHATATGKATFAFQPEAVVDRLLRRPLEKLQPATLADPEAVRRELETVRQLGYAVIDSEFDPGVFAIGCPVISASGSVTFAVALVGLGENMRNDHTIEAYAAALKATARDLATLIARA</sequence>
<comment type="caution">
    <text evidence="6">The sequence shown here is derived from an EMBL/GenBank/DDBJ whole genome shotgun (WGS) entry which is preliminary data.</text>
</comment>
<organism evidence="6 7">
    <name type="scientific">Labrys wisconsinensis</name>
    <dbReference type="NCBI Taxonomy" id="425677"/>
    <lineage>
        <taxon>Bacteria</taxon>
        <taxon>Pseudomonadati</taxon>
        <taxon>Pseudomonadota</taxon>
        <taxon>Alphaproteobacteria</taxon>
        <taxon>Hyphomicrobiales</taxon>
        <taxon>Xanthobacteraceae</taxon>
        <taxon>Labrys</taxon>
    </lineage>
</organism>
<protein>
    <submittedName>
        <fullName evidence="6">IclR family acetate operon transcriptional repressor</fullName>
    </submittedName>
</protein>
<evidence type="ECO:0000256" key="3">
    <source>
        <dbReference type="ARBA" id="ARBA00023163"/>
    </source>
</evidence>
<dbReference type="Proteomes" id="UP001242480">
    <property type="component" value="Unassembled WGS sequence"/>
</dbReference>
<feature type="domain" description="IclR-ED" evidence="5">
    <location>
        <begin position="75"/>
        <end position="258"/>
    </location>
</feature>
<evidence type="ECO:0000313" key="6">
    <source>
        <dbReference type="EMBL" id="MDQ0469235.1"/>
    </source>
</evidence>
<evidence type="ECO:0000313" key="7">
    <source>
        <dbReference type="Proteomes" id="UP001242480"/>
    </source>
</evidence>
<keyword evidence="3" id="KW-0804">Transcription</keyword>
<keyword evidence="2" id="KW-0238">DNA-binding</keyword>
<dbReference type="RefSeq" id="WP_307271655.1">
    <property type="nucleotide sequence ID" value="NZ_JAUSVX010000003.1"/>
</dbReference>
<proteinExistence type="predicted"/>
<dbReference type="PROSITE" id="PS51078">
    <property type="entry name" value="ICLR_ED"/>
    <property type="match status" value="1"/>
</dbReference>
<dbReference type="PANTHER" id="PTHR30136">
    <property type="entry name" value="HELIX-TURN-HELIX TRANSCRIPTIONAL REGULATOR, ICLR FAMILY"/>
    <property type="match status" value="1"/>
</dbReference>
<dbReference type="Pfam" id="PF09339">
    <property type="entry name" value="HTH_IclR"/>
    <property type="match status" value="1"/>
</dbReference>
<feature type="domain" description="HTH iclR-type" evidence="4">
    <location>
        <begin position="12"/>
        <end position="74"/>
    </location>
</feature>
<evidence type="ECO:0000259" key="5">
    <source>
        <dbReference type="PROSITE" id="PS51078"/>
    </source>
</evidence>
<dbReference type="EMBL" id="JAUSVX010000003">
    <property type="protein sequence ID" value="MDQ0469235.1"/>
    <property type="molecule type" value="Genomic_DNA"/>
</dbReference>
<dbReference type="PANTHER" id="PTHR30136:SF35">
    <property type="entry name" value="HTH-TYPE TRANSCRIPTIONAL REGULATOR RV1719"/>
    <property type="match status" value="1"/>
</dbReference>
<dbReference type="Gene3D" id="1.10.10.10">
    <property type="entry name" value="Winged helix-like DNA-binding domain superfamily/Winged helix DNA-binding domain"/>
    <property type="match status" value="1"/>
</dbReference>
<evidence type="ECO:0000256" key="1">
    <source>
        <dbReference type="ARBA" id="ARBA00023015"/>
    </source>
</evidence>
<accession>A0ABU0J4P2</accession>
<dbReference type="SUPFAM" id="SSF46785">
    <property type="entry name" value="Winged helix' DNA-binding domain"/>
    <property type="match status" value="1"/>
</dbReference>
<reference evidence="6 7" key="1">
    <citation type="submission" date="2023-07" db="EMBL/GenBank/DDBJ databases">
        <title>Genomic Encyclopedia of Type Strains, Phase IV (KMG-IV): sequencing the most valuable type-strain genomes for metagenomic binning, comparative biology and taxonomic classification.</title>
        <authorList>
            <person name="Goeker M."/>
        </authorList>
    </citation>
    <scope>NUCLEOTIDE SEQUENCE [LARGE SCALE GENOMIC DNA]</scope>
    <source>
        <strain evidence="6 7">DSM 19619</strain>
    </source>
</reference>
<gene>
    <name evidence="6" type="ORF">QO011_002246</name>
</gene>
<dbReference type="SUPFAM" id="SSF55781">
    <property type="entry name" value="GAF domain-like"/>
    <property type="match status" value="1"/>
</dbReference>
<dbReference type="InterPro" id="IPR014757">
    <property type="entry name" value="Tscrpt_reg_IclR_C"/>
</dbReference>
<evidence type="ECO:0000256" key="2">
    <source>
        <dbReference type="ARBA" id="ARBA00023125"/>
    </source>
</evidence>
<dbReference type="Pfam" id="PF01614">
    <property type="entry name" value="IclR_C"/>
    <property type="match status" value="1"/>
</dbReference>
<keyword evidence="7" id="KW-1185">Reference proteome</keyword>